<feature type="chain" id="PRO_5044762572" evidence="2">
    <location>
        <begin position="24"/>
        <end position="208"/>
    </location>
</feature>
<comment type="caution">
    <text evidence="3">The sequence shown here is derived from an EMBL/GenBank/DDBJ whole genome shotgun (WGS) entry which is preliminary data.</text>
</comment>
<reference evidence="3 4" key="1">
    <citation type="submission" date="2024-06" db="EMBL/GenBank/DDBJ databases">
        <title>A chromosome level genome sequence of Diviner's sage (Salvia divinorum).</title>
        <authorList>
            <person name="Ford S.A."/>
            <person name="Ro D.-K."/>
            <person name="Ness R.W."/>
            <person name="Phillips M.A."/>
        </authorList>
    </citation>
    <scope>NUCLEOTIDE SEQUENCE [LARGE SCALE GENOMIC DNA]</scope>
    <source>
        <strain evidence="3">SAF-2024a</strain>
        <tissue evidence="3">Leaf</tissue>
    </source>
</reference>
<keyword evidence="4" id="KW-1185">Reference proteome</keyword>
<keyword evidence="1" id="KW-1133">Transmembrane helix</keyword>
<feature type="signal peptide" evidence="2">
    <location>
        <begin position="1"/>
        <end position="23"/>
    </location>
</feature>
<organism evidence="3 4">
    <name type="scientific">Salvia divinorum</name>
    <name type="common">Maria pastora</name>
    <name type="synonym">Diviner's sage</name>
    <dbReference type="NCBI Taxonomy" id="28513"/>
    <lineage>
        <taxon>Eukaryota</taxon>
        <taxon>Viridiplantae</taxon>
        <taxon>Streptophyta</taxon>
        <taxon>Embryophyta</taxon>
        <taxon>Tracheophyta</taxon>
        <taxon>Spermatophyta</taxon>
        <taxon>Magnoliopsida</taxon>
        <taxon>eudicotyledons</taxon>
        <taxon>Gunneridae</taxon>
        <taxon>Pentapetalae</taxon>
        <taxon>asterids</taxon>
        <taxon>lamiids</taxon>
        <taxon>Lamiales</taxon>
        <taxon>Lamiaceae</taxon>
        <taxon>Nepetoideae</taxon>
        <taxon>Mentheae</taxon>
        <taxon>Salviinae</taxon>
        <taxon>Salvia</taxon>
        <taxon>Salvia subgen. Calosphace</taxon>
    </lineage>
</organism>
<evidence type="ECO:0000313" key="4">
    <source>
        <dbReference type="Proteomes" id="UP001567538"/>
    </source>
</evidence>
<keyword evidence="2" id="KW-0732">Signal</keyword>
<evidence type="ECO:0000256" key="1">
    <source>
        <dbReference type="SAM" id="Phobius"/>
    </source>
</evidence>
<gene>
    <name evidence="3" type="ORF">AAHA92_28245</name>
</gene>
<accession>A0ABD1FUG0</accession>
<name>A0ABD1FUG0_SALDI</name>
<sequence length="208" mass="23401">MASYWKKTIIIALIVAIAAPISAADNRRSRRSHHGSNPDDAEQYLRDLCSETDRPDECLHVVKSELHRFDHGGDINDKIIALASEKSKEFRDQLKRWHNSVTYNIAASLLSGVVAAAFCFPTETRRGKAKRMDGGWRYIQITRSSAILSAMIPDQVKVTDRSPGPVLLHTWFLGRVKVFGEILRTSIIFSDPVRAPFLTSIPIYAHET</sequence>
<protein>
    <submittedName>
        <fullName evidence="3">Uncharacterized protein</fullName>
    </submittedName>
</protein>
<feature type="transmembrane region" description="Helical" evidence="1">
    <location>
        <begin position="101"/>
        <end position="122"/>
    </location>
</feature>
<dbReference type="EMBL" id="JBEAFC010000011">
    <property type="protein sequence ID" value="KAL1535470.1"/>
    <property type="molecule type" value="Genomic_DNA"/>
</dbReference>
<keyword evidence="1" id="KW-0472">Membrane</keyword>
<proteinExistence type="predicted"/>
<dbReference type="AlphaFoldDB" id="A0ABD1FUG0"/>
<keyword evidence="1" id="KW-0812">Transmembrane</keyword>
<evidence type="ECO:0000313" key="3">
    <source>
        <dbReference type="EMBL" id="KAL1535470.1"/>
    </source>
</evidence>
<dbReference type="Proteomes" id="UP001567538">
    <property type="component" value="Unassembled WGS sequence"/>
</dbReference>
<evidence type="ECO:0000256" key="2">
    <source>
        <dbReference type="SAM" id="SignalP"/>
    </source>
</evidence>